<keyword evidence="5 8" id="KW-1133">Transmembrane helix</keyword>
<dbReference type="EMBL" id="MAPZ01000019">
    <property type="protein sequence ID" value="OBY10703.1"/>
    <property type="molecule type" value="Genomic_DNA"/>
</dbReference>
<dbReference type="GO" id="GO:0016471">
    <property type="term" value="C:vacuolar proton-transporting V-type ATPase complex"/>
    <property type="evidence" value="ECO:0007669"/>
    <property type="project" value="TreeGrafter"/>
</dbReference>
<evidence type="ECO:0000313" key="9">
    <source>
        <dbReference type="EMBL" id="OBY10703.1"/>
    </source>
</evidence>
<keyword evidence="7 8" id="KW-0472">Membrane</keyword>
<accession>A0A174QI33</accession>
<dbReference type="InterPro" id="IPR002490">
    <property type="entry name" value="V-ATPase_116kDa_su"/>
</dbReference>
<comment type="caution">
    <text evidence="9">The sequence shown here is derived from an EMBL/GenBank/DDBJ whole genome shotgun (WGS) entry which is preliminary data.</text>
</comment>
<reference evidence="9 10" key="1">
    <citation type="submission" date="2016-06" db="EMBL/GenBank/DDBJ databases">
        <authorList>
            <person name="Kjaerup R.B."/>
            <person name="Dalgaard T.S."/>
            <person name="Juul-Madsen H.R."/>
        </authorList>
    </citation>
    <scope>NUCLEOTIDE SEQUENCE [LARGE SCALE GENOMIC DNA]</scope>
    <source>
        <strain evidence="9 10">373-A1</strain>
    </source>
</reference>
<dbReference type="PANTHER" id="PTHR11629">
    <property type="entry name" value="VACUOLAR PROTON ATPASES"/>
    <property type="match status" value="1"/>
</dbReference>
<evidence type="ECO:0000313" key="10">
    <source>
        <dbReference type="Proteomes" id="UP000092714"/>
    </source>
</evidence>
<sequence length="650" mass="73374">MAIVKMNKFTLLAFESQKTRILERLQGFAETEFVNLQDASFLEENEVFSDLSKDRDDSEFAGCEEKLSMTKFALEFLKDYIPQKSALKAMKEGKRQLTLKELETEVMSNNWEEVYKKVKEKEEVIASLEGEKTKLQSIVESLRPWEGLDVSFEELSSIKTPYFIGSVPKQYEDTLVAEMNDYYLEIISRNNQDMFFLVICGEEHKEEVSDKLRGFGFSQFKTDIKETPIKVMHDNMDTIAKLDSKKFFVQEELSGFEAGYHKLEAANEYYTNLVDRKNAISNFLRTENITVLQGWLAVEENQKLEAIIKEALGEDYYLTFEDVKDEEIDKVPVKLKNNELNSSFENITEMYATPRYDEIDPTPFVTPFYLLFFGMMVADIGYGLLQLIVTLVALKAFNLDEGTRKFAKFFYYLSYPIIGFGILYGSFFGGIIEMPWRLVDPNKDVTTILIVSVIFGAVQIFFGLGIKAYMLLRAGKPKDAFYDVGAWVITLVSVALVLGSGMLGLSPLVKNIAIGFMIFGMIVIVLTGGREEKTRGAQLGQGAYALYGITGYVGDLVSYTRLMALGLAGGSLAGAFNMIMGMIPGVAGILFAPVIFVFGHIFNLALGLLGAYVHTCRLQYVEYFGKFYEGGGKAFSPFKTQNKYINVKKD</sequence>
<dbReference type="AlphaFoldDB" id="A0A174QI33"/>
<feature type="transmembrane region" description="Helical" evidence="8">
    <location>
        <begin position="589"/>
        <end position="613"/>
    </location>
</feature>
<keyword evidence="6" id="KW-0406">Ion transport</keyword>
<gene>
    <name evidence="9" type="ORF">CP373A1_09355</name>
</gene>
<feature type="transmembrane region" description="Helical" evidence="8">
    <location>
        <begin position="484"/>
        <end position="505"/>
    </location>
</feature>
<dbReference type="GO" id="GO:0033179">
    <property type="term" value="C:proton-transporting V-type ATPase, V0 domain"/>
    <property type="evidence" value="ECO:0007669"/>
    <property type="project" value="InterPro"/>
</dbReference>
<dbReference type="eggNOG" id="COG1269">
    <property type="taxonomic scope" value="Bacteria"/>
</dbReference>
<proteinExistence type="inferred from homology"/>
<feature type="transmembrane region" description="Helical" evidence="8">
    <location>
        <begin position="409"/>
        <end position="428"/>
    </location>
</feature>
<evidence type="ECO:0000256" key="5">
    <source>
        <dbReference type="ARBA" id="ARBA00022989"/>
    </source>
</evidence>
<feature type="transmembrane region" description="Helical" evidence="8">
    <location>
        <begin position="448"/>
        <end position="472"/>
    </location>
</feature>
<dbReference type="RefSeq" id="WP_055183450.1">
    <property type="nucleotide sequence ID" value="NZ_CABJAZ010000001.1"/>
</dbReference>
<keyword evidence="3" id="KW-0813">Transport</keyword>
<evidence type="ECO:0000256" key="2">
    <source>
        <dbReference type="ARBA" id="ARBA00009904"/>
    </source>
</evidence>
<comment type="subcellular location">
    <subcellularLocation>
        <location evidence="1">Membrane</location>
        <topology evidence="1">Multi-pass membrane protein</topology>
    </subcellularLocation>
</comment>
<name>A0A174QI33_9CLOT</name>
<dbReference type="Pfam" id="PF01496">
    <property type="entry name" value="V_ATPase_I"/>
    <property type="match status" value="2"/>
</dbReference>
<evidence type="ECO:0000256" key="4">
    <source>
        <dbReference type="ARBA" id="ARBA00022692"/>
    </source>
</evidence>
<comment type="similarity">
    <text evidence="2">Belongs to the V-ATPase 116 kDa subunit family.</text>
</comment>
<dbReference type="GO" id="GO:0007035">
    <property type="term" value="P:vacuolar acidification"/>
    <property type="evidence" value="ECO:0007669"/>
    <property type="project" value="TreeGrafter"/>
</dbReference>
<organism evidence="9 10">
    <name type="scientific">Clostridium paraputrificum</name>
    <dbReference type="NCBI Taxonomy" id="29363"/>
    <lineage>
        <taxon>Bacteria</taxon>
        <taxon>Bacillati</taxon>
        <taxon>Bacillota</taxon>
        <taxon>Clostridia</taxon>
        <taxon>Eubacteriales</taxon>
        <taxon>Clostridiaceae</taxon>
        <taxon>Clostridium</taxon>
    </lineage>
</organism>
<evidence type="ECO:0000256" key="7">
    <source>
        <dbReference type="ARBA" id="ARBA00023136"/>
    </source>
</evidence>
<dbReference type="OrthoDB" id="9803814at2"/>
<evidence type="ECO:0000256" key="3">
    <source>
        <dbReference type="ARBA" id="ARBA00022448"/>
    </source>
</evidence>
<feature type="transmembrane region" description="Helical" evidence="8">
    <location>
        <begin position="368"/>
        <end position="397"/>
    </location>
</feature>
<feature type="transmembrane region" description="Helical" evidence="8">
    <location>
        <begin position="511"/>
        <end position="529"/>
    </location>
</feature>
<dbReference type="GO" id="GO:0051117">
    <property type="term" value="F:ATPase binding"/>
    <property type="evidence" value="ECO:0007669"/>
    <property type="project" value="TreeGrafter"/>
</dbReference>
<evidence type="ECO:0000256" key="8">
    <source>
        <dbReference type="SAM" id="Phobius"/>
    </source>
</evidence>
<protein>
    <submittedName>
        <fullName evidence="9">V-type ATP synthase subunit I</fullName>
    </submittedName>
</protein>
<feature type="transmembrane region" description="Helical" evidence="8">
    <location>
        <begin position="562"/>
        <end position="583"/>
    </location>
</feature>
<dbReference type="PANTHER" id="PTHR11629:SF63">
    <property type="entry name" value="V-TYPE PROTON ATPASE SUBUNIT A"/>
    <property type="match status" value="1"/>
</dbReference>
<dbReference type="GO" id="GO:0046961">
    <property type="term" value="F:proton-transporting ATPase activity, rotational mechanism"/>
    <property type="evidence" value="ECO:0007669"/>
    <property type="project" value="InterPro"/>
</dbReference>
<evidence type="ECO:0000256" key="6">
    <source>
        <dbReference type="ARBA" id="ARBA00023065"/>
    </source>
</evidence>
<keyword evidence="10" id="KW-1185">Reference proteome</keyword>
<dbReference type="Proteomes" id="UP000092714">
    <property type="component" value="Unassembled WGS sequence"/>
</dbReference>
<keyword evidence="4 8" id="KW-0812">Transmembrane</keyword>
<evidence type="ECO:0000256" key="1">
    <source>
        <dbReference type="ARBA" id="ARBA00004141"/>
    </source>
</evidence>